<dbReference type="Proteomes" id="UP000248764">
    <property type="component" value="Unassembled WGS sequence"/>
</dbReference>
<comment type="caution">
    <text evidence="3">The sequence shown here is derived from an EMBL/GenBank/DDBJ whole genome shotgun (WGS) entry which is preliminary data.</text>
</comment>
<evidence type="ECO:0000313" key="4">
    <source>
        <dbReference type="Proteomes" id="UP000248764"/>
    </source>
</evidence>
<feature type="non-terminal residue" evidence="3">
    <location>
        <position position="164"/>
    </location>
</feature>
<dbReference type="InterPro" id="IPR003313">
    <property type="entry name" value="AraC-bd"/>
</dbReference>
<feature type="domain" description="AraC-type arabinose-binding/dimerisation" evidence="2">
    <location>
        <begin position="33"/>
        <end position="138"/>
    </location>
</feature>
<gene>
    <name evidence="3" type="ORF">C1I92_31660</name>
</gene>
<dbReference type="GO" id="GO:0006355">
    <property type="term" value="P:regulation of DNA-templated transcription"/>
    <property type="evidence" value="ECO:0007669"/>
    <property type="project" value="InterPro"/>
</dbReference>
<dbReference type="Pfam" id="PF02311">
    <property type="entry name" value="AraC_binding"/>
    <property type="match status" value="1"/>
</dbReference>
<protein>
    <recommendedName>
        <fullName evidence="2">AraC-type arabinose-binding/dimerisation domain-containing protein</fullName>
    </recommendedName>
</protein>
<evidence type="ECO:0000256" key="1">
    <source>
        <dbReference type="ARBA" id="ARBA00023125"/>
    </source>
</evidence>
<dbReference type="AlphaFoldDB" id="A0A2W2AVZ0"/>
<dbReference type="InterPro" id="IPR037923">
    <property type="entry name" value="HTH-like"/>
</dbReference>
<proteinExistence type="predicted"/>
<dbReference type="SUPFAM" id="SSF51215">
    <property type="entry name" value="Regulatory protein AraC"/>
    <property type="match status" value="1"/>
</dbReference>
<accession>A0A2W2AVZ0</accession>
<evidence type="ECO:0000259" key="2">
    <source>
        <dbReference type="Pfam" id="PF02311"/>
    </source>
</evidence>
<keyword evidence="4" id="KW-1185">Reference proteome</keyword>
<evidence type="ECO:0000313" key="3">
    <source>
        <dbReference type="EMBL" id="PZF79351.1"/>
    </source>
</evidence>
<keyword evidence="1" id="KW-0238">DNA-binding</keyword>
<dbReference type="GO" id="GO:0003677">
    <property type="term" value="F:DNA binding"/>
    <property type="evidence" value="ECO:0007669"/>
    <property type="project" value="UniProtKB-KW"/>
</dbReference>
<reference evidence="3 4" key="1">
    <citation type="submission" date="2018-01" db="EMBL/GenBank/DDBJ databases">
        <title>Draft genome sequence of Jiangella sp. GTF31.</title>
        <authorList>
            <person name="Sahin N."/>
            <person name="Ay H."/>
            <person name="Saygin H."/>
        </authorList>
    </citation>
    <scope>NUCLEOTIDE SEQUENCE [LARGE SCALE GENOMIC DNA]</scope>
    <source>
        <strain evidence="3 4">GTF31</strain>
    </source>
</reference>
<organism evidence="3 4">
    <name type="scientific">Jiangella anatolica</name>
    <dbReference type="NCBI Taxonomy" id="2670374"/>
    <lineage>
        <taxon>Bacteria</taxon>
        <taxon>Bacillati</taxon>
        <taxon>Actinomycetota</taxon>
        <taxon>Actinomycetes</taxon>
        <taxon>Jiangellales</taxon>
        <taxon>Jiangellaceae</taxon>
        <taxon>Jiangella</taxon>
    </lineage>
</organism>
<name>A0A2W2AVZ0_9ACTN</name>
<dbReference type="EMBL" id="POTW01000147">
    <property type="protein sequence ID" value="PZF79351.1"/>
    <property type="molecule type" value="Genomic_DNA"/>
</dbReference>
<dbReference type="RefSeq" id="WP_199521792.1">
    <property type="nucleotide sequence ID" value="NZ_POTW01000147.1"/>
</dbReference>
<sequence length="164" mass="17712">MTAPSPGPDAVGMLRRDALLEWYRYPPGPPVEIPRHAHDEYQLNLNLDLPGGIHDRGEYHVVPARRLTVVMPGEAHTPVDPDHRDRESAHLTLYLDAGALATAAAEIAGRPAGLPFFRDLAIADAATVDRFVRTHAALSGRAPTASVLDHDVRLLGLAGALLCR</sequence>